<evidence type="ECO:0000313" key="3">
    <source>
        <dbReference type="Proteomes" id="UP000199101"/>
    </source>
</evidence>
<feature type="signal peptide" evidence="1">
    <location>
        <begin position="1"/>
        <end position="20"/>
    </location>
</feature>
<dbReference type="STRING" id="410764.GA0061103_1863"/>
<accession>A0A1C3UBI9</accession>
<keyword evidence="3" id="KW-1185">Reference proteome</keyword>
<dbReference type="EMBL" id="FMAG01000001">
    <property type="protein sequence ID" value="SCB12858.1"/>
    <property type="molecule type" value="Genomic_DNA"/>
</dbReference>
<name>A0A1C3UBI9_9HYPH</name>
<proteinExistence type="predicted"/>
<dbReference type="AlphaFoldDB" id="A0A1C3UBI9"/>
<feature type="chain" id="PRO_5008682953" evidence="1">
    <location>
        <begin position="21"/>
        <end position="103"/>
    </location>
</feature>
<dbReference type="RefSeq" id="WP_092707328.1">
    <property type="nucleotide sequence ID" value="NZ_FMAG01000001.1"/>
</dbReference>
<gene>
    <name evidence="2" type="ORF">GA0061103_1863</name>
</gene>
<evidence type="ECO:0000256" key="1">
    <source>
        <dbReference type="SAM" id="SignalP"/>
    </source>
</evidence>
<protein>
    <submittedName>
        <fullName evidence="2">Uncharacterized protein</fullName>
    </submittedName>
</protein>
<dbReference type="OrthoDB" id="7272256at2"/>
<keyword evidence="1" id="KW-0732">Signal</keyword>
<sequence length="103" mass="10837">MISNLLAALFATFALGPLQAEIERHAVAAGQPVEIIRQSQACLSSEVPALAQRASEDTFWTISTVIGLSTGWSSPADLLDKSNPDCAPVIKLIQGKSEGTDEA</sequence>
<reference evidence="3" key="1">
    <citation type="submission" date="2016-08" db="EMBL/GenBank/DDBJ databases">
        <authorList>
            <person name="Varghese N."/>
            <person name="Submissions Spin"/>
        </authorList>
    </citation>
    <scope>NUCLEOTIDE SEQUENCE [LARGE SCALE GENOMIC DNA]</scope>
    <source>
        <strain evidence="3">HAMBI 2975</strain>
    </source>
</reference>
<organism evidence="2 3">
    <name type="scientific">Rhizobium multihospitium</name>
    <dbReference type="NCBI Taxonomy" id="410764"/>
    <lineage>
        <taxon>Bacteria</taxon>
        <taxon>Pseudomonadati</taxon>
        <taxon>Pseudomonadota</taxon>
        <taxon>Alphaproteobacteria</taxon>
        <taxon>Hyphomicrobiales</taxon>
        <taxon>Rhizobiaceae</taxon>
        <taxon>Rhizobium/Agrobacterium group</taxon>
        <taxon>Rhizobium</taxon>
    </lineage>
</organism>
<evidence type="ECO:0000313" key="2">
    <source>
        <dbReference type="EMBL" id="SCB12858.1"/>
    </source>
</evidence>
<dbReference type="Proteomes" id="UP000199101">
    <property type="component" value="Unassembled WGS sequence"/>
</dbReference>